<name>A0ABQ8R2D4_FUSEQ</name>
<evidence type="ECO:0000256" key="2">
    <source>
        <dbReference type="SAM" id="MobiDB-lite"/>
    </source>
</evidence>
<reference evidence="4" key="1">
    <citation type="submission" date="2022-09" db="EMBL/GenBank/DDBJ databases">
        <title>Fusarium specimens isolated from Avocado Roots.</title>
        <authorList>
            <person name="Stajich J."/>
            <person name="Roper C."/>
            <person name="Heimlech-Rivalta G."/>
        </authorList>
    </citation>
    <scope>NUCLEOTIDE SEQUENCE</scope>
    <source>
        <strain evidence="4">CF00095</strain>
    </source>
</reference>
<feature type="domain" description="C2H2-type" evidence="3">
    <location>
        <begin position="23"/>
        <end position="52"/>
    </location>
</feature>
<evidence type="ECO:0000256" key="1">
    <source>
        <dbReference type="PROSITE-ProRule" id="PRU00042"/>
    </source>
</evidence>
<evidence type="ECO:0000259" key="3">
    <source>
        <dbReference type="PROSITE" id="PS50157"/>
    </source>
</evidence>
<protein>
    <recommendedName>
        <fullName evidence="3">C2H2-type domain-containing protein</fullName>
    </recommendedName>
</protein>
<dbReference type="Proteomes" id="UP001152024">
    <property type="component" value="Unassembled WGS sequence"/>
</dbReference>
<evidence type="ECO:0000313" key="4">
    <source>
        <dbReference type="EMBL" id="KAJ4123281.1"/>
    </source>
</evidence>
<dbReference type="PROSITE" id="PS50157">
    <property type="entry name" value="ZINC_FINGER_C2H2_2"/>
    <property type="match status" value="1"/>
</dbReference>
<comment type="caution">
    <text evidence="4">The sequence shown here is derived from an EMBL/GenBank/DDBJ whole genome shotgun (WGS) entry which is preliminary data.</text>
</comment>
<dbReference type="InterPro" id="IPR013087">
    <property type="entry name" value="Znf_C2H2_type"/>
</dbReference>
<sequence>MEMFVDEAQAEEHVKRSHAYTGVECRTCRQTFSTSYGRERHEKKHTHPVNCPRVFCECRFQSEEEAIEHSGEGRCRSSRNLYICPVSQCRLAVVGIVVPKGVLERHWNKHLEHGHIAQVDKIKYERGDPPPLKRLDLADNIYRHNARCFPDDQKIDNSNDAEDDDESQSLSEATTEANLQPTKDGEPGPSEDMDESGFTEFVELVGSQNLKSPEDFLNFISKVSKGKGKSQLGKGSWFGTALLPDDVEDLFSDVHCGCILAHNVAVFGEHPNIKINFFARGRKCAGPGLGTKWFVTEPCPCDMVIDLDTACLRVTRSRSGITITLCLQCVACQETKKVRRVLHYLEAGSQIQKVDFSFLRNMFRNAAKQQWEVKGKARQHFERIQQRAKEIENGRPGASMIILDDEFTIVGNTLMEFAAVEYMSGNTIINTLIDHDKDIWEISESKKLTVLNYMHMKAVYSAGRGLPLLNVHDVAEMIKNSGITPDTIVLVWHNGTTDLDLLRDFLATGQRGYERLIPNNANCISLLQFFRENLPPIVWENKTGVFPVGLEILFPVIYPGSNLVGRNHQAEVDCCQTRLVMKALEWLCQPISQRGPVWNTGPKFILK</sequence>
<accession>A0ABQ8R2D4</accession>
<gene>
    <name evidence="4" type="ORF">NW768_009815</name>
</gene>
<keyword evidence="1" id="KW-0862">Zinc</keyword>
<keyword evidence="5" id="KW-1185">Reference proteome</keyword>
<feature type="compositionally biased region" description="Polar residues" evidence="2">
    <location>
        <begin position="168"/>
        <end position="181"/>
    </location>
</feature>
<proteinExistence type="predicted"/>
<organism evidence="4 5">
    <name type="scientific">Fusarium equiseti</name>
    <name type="common">Fusarium scirpi</name>
    <dbReference type="NCBI Taxonomy" id="61235"/>
    <lineage>
        <taxon>Eukaryota</taxon>
        <taxon>Fungi</taxon>
        <taxon>Dikarya</taxon>
        <taxon>Ascomycota</taxon>
        <taxon>Pezizomycotina</taxon>
        <taxon>Sordariomycetes</taxon>
        <taxon>Hypocreomycetidae</taxon>
        <taxon>Hypocreales</taxon>
        <taxon>Nectriaceae</taxon>
        <taxon>Fusarium</taxon>
        <taxon>Fusarium incarnatum-equiseti species complex</taxon>
    </lineage>
</organism>
<dbReference type="PROSITE" id="PS00028">
    <property type="entry name" value="ZINC_FINGER_C2H2_1"/>
    <property type="match status" value="1"/>
</dbReference>
<keyword evidence="1" id="KW-0479">Metal-binding</keyword>
<keyword evidence="1" id="KW-0863">Zinc-finger</keyword>
<dbReference type="EMBL" id="JAOQBH010000017">
    <property type="protein sequence ID" value="KAJ4123281.1"/>
    <property type="molecule type" value="Genomic_DNA"/>
</dbReference>
<feature type="region of interest" description="Disordered" evidence="2">
    <location>
        <begin position="151"/>
        <end position="195"/>
    </location>
</feature>
<evidence type="ECO:0000313" key="5">
    <source>
        <dbReference type="Proteomes" id="UP001152024"/>
    </source>
</evidence>